<organism evidence="1 2">
    <name type="scientific">Paenibacillus allorhizosphaerae</name>
    <dbReference type="NCBI Taxonomy" id="2849866"/>
    <lineage>
        <taxon>Bacteria</taxon>
        <taxon>Bacillati</taxon>
        <taxon>Bacillota</taxon>
        <taxon>Bacilli</taxon>
        <taxon>Bacillales</taxon>
        <taxon>Paenibacillaceae</taxon>
        <taxon>Paenibacillus</taxon>
    </lineage>
</organism>
<dbReference type="Proteomes" id="UP000730618">
    <property type="component" value="Unassembled WGS sequence"/>
</dbReference>
<gene>
    <name evidence="1" type="primary">udk_1</name>
    <name evidence="1" type="ORF">PAECIP111802_00275</name>
</gene>
<reference evidence="1 2" key="1">
    <citation type="submission" date="2021-06" db="EMBL/GenBank/DDBJ databases">
        <authorList>
            <person name="Criscuolo A."/>
        </authorList>
    </citation>
    <scope>NUCLEOTIDE SEQUENCE [LARGE SCALE GENOMIC DNA]</scope>
    <source>
        <strain evidence="2">CIP 111802</strain>
    </source>
</reference>
<evidence type="ECO:0000313" key="2">
    <source>
        <dbReference type="Proteomes" id="UP000730618"/>
    </source>
</evidence>
<dbReference type="EC" id="2.7.1.48" evidence="1"/>
<evidence type="ECO:0000313" key="1">
    <source>
        <dbReference type="EMBL" id="CAG7616323.1"/>
    </source>
</evidence>
<keyword evidence="1" id="KW-0808">Transferase</keyword>
<dbReference type="EMBL" id="CAJVCE010000001">
    <property type="protein sequence ID" value="CAG7616323.1"/>
    <property type="molecule type" value="Genomic_DNA"/>
</dbReference>
<sequence>MGLHQKPFVITIAAVSGGGKTTVTKRLAETLSHSKALYFDAYEFEGEPDDICEWVEQGSDTSVWNLSPLINDLQFLLSRHEPSLDYIIVDYPFGYLHEGMKKFIDFTIFIDTPLDMAMARRILRDYTDSSSENIRNDMKHYLARGRFAYLDMLRTTKPNSDFVIDGSLPLDAIVNTISEEIKSKCKP</sequence>
<comment type="caution">
    <text evidence="1">The sequence shown here is derived from an EMBL/GenBank/DDBJ whole genome shotgun (WGS) entry which is preliminary data.</text>
</comment>
<protein>
    <submittedName>
        <fullName evidence="1">Uridine kinase</fullName>
        <ecNumber evidence="1">2.7.1.48</ecNumber>
    </submittedName>
</protein>
<name>A0ABM8VAG7_9BACL</name>
<proteinExistence type="predicted"/>
<dbReference type="RefSeq" id="WP_218096651.1">
    <property type="nucleotide sequence ID" value="NZ_CAJVCE010000001.1"/>
</dbReference>
<accession>A0ABM8VAG7</accession>
<keyword evidence="2" id="KW-1185">Reference proteome</keyword>
<dbReference type="NCBIfam" id="NF006085">
    <property type="entry name" value="PRK08233.1"/>
    <property type="match status" value="1"/>
</dbReference>
<dbReference type="GO" id="GO:0004849">
    <property type="term" value="F:uridine kinase activity"/>
    <property type="evidence" value="ECO:0007669"/>
    <property type="project" value="UniProtKB-EC"/>
</dbReference>
<keyword evidence="1" id="KW-0418">Kinase</keyword>